<dbReference type="Pfam" id="PF05050">
    <property type="entry name" value="Methyltransf_21"/>
    <property type="match status" value="1"/>
</dbReference>
<evidence type="ECO:0000259" key="1">
    <source>
        <dbReference type="Pfam" id="PF05050"/>
    </source>
</evidence>
<dbReference type="PATRIC" id="fig|927668.3.peg.3795"/>
<dbReference type="GO" id="GO:0006888">
    <property type="term" value="P:endoplasmic reticulum to Golgi vesicle-mediated transport"/>
    <property type="evidence" value="ECO:0007669"/>
    <property type="project" value="TreeGrafter"/>
</dbReference>
<accession>L8MXK2</accession>
<dbReference type="PANTHER" id="PTHR34009:SF2">
    <property type="entry name" value="PROTEIN STAR"/>
    <property type="match status" value="1"/>
</dbReference>
<dbReference type="AlphaFoldDB" id="L8MXK2"/>
<dbReference type="EMBL" id="ALWB01000160">
    <property type="protein sequence ID" value="ELS31544.1"/>
    <property type="molecule type" value="Genomic_DNA"/>
</dbReference>
<gene>
    <name evidence="2" type="ORF">Pse7429DRAFT_3293</name>
</gene>
<dbReference type="GO" id="GO:0005886">
    <property type="term" value="C:plasma membrane"/>
    <property type="evidence" value="ECO:0007669"/>
    <property type="project" value="TreeGrafter"/>
</dbReference>
<dbReference type="GO" id="GO:0005737">
    <property type="term" value="C:cytoplasm"/>
    <property type="evidence" value="ECO:0007669"/>
    <property type="project" value="GOC"/>
</dbReference>
<evidence type="ECO:0000313" key="2">
    <source>
        <dbReference type="EMBL" id="ELS31544.1"/>
    </source>
</evidence>
<proteinExistence type="predicted"/>
<comment type="caution">
    <text evidence="2">The sequence shown here is derived from an EMBL/GenBank/DDBJ whole genome shotgun (WGS) entry which is preliminary data.</text>
</comment>
<name>L8MXK2_9CYAN</name>
<dbReference type="InterPro" id="IPR029063">
    <property type="entry name" value="SAM-dependent_MTases_sf"/>
</dbReference>
<sequence>MILNVNSKFQTLRHFLKRIKSKIFPSSFGNYNEINLSFEEQCNANISFSQFGEDLLVIRFLRKLDPQKGIYVDCGAFDPITISNTLLLNKKGYKGINIDIDQDKIDKLNRYRPNDYNVLAALSDSEQELKLLRYSGRATNRIIDLASLETNSIIGEQPLQEEIITTSLLTDVIESSPFANQEIHYLNIDCEGHDLNVLMGLDFSKYSPKVISVEVHSEPYPNAIQEFLFARGYHLVAMTDGNKIFASKDLQW</sequence>
<feature type="domain" description="Methyltransferase FkbM" evidence="1">
    <location>
        <begin position="73"/>
        <end position="234"/>
    </location>
</feature>
<dbReference type="InterPro" id="IPR053202">
    <property type="entry name" value="EGF_Rcpt_Signaling_Reg"/>
</dbReference>
<evidence type="ECO:0000313" key="3">
    <source>
        <dbReference type="Proteomes" id="UP000011201"/>
    </source>
</evidence>
<protein>
    <recommendedName>
        <fullName evidence="1">Methyltransferase FkbM domain-containing protein</fullName>
    </recommendedName>
</protein>
<keyword evidence="3" id="KW-1185">Reference proteome</keyword>
<dbReference type="Gene3D" id="3.40.50.150">
    <property type="entry name" value="Vaccinia Virus protein VP39"/>
    <property type="match status" value="1"/>
</dbReference>
<reference evidence="2 3" key="1">
    <citation type="journal article" date="2013" name="Proc. Natl. Acad. Sci. U.S.A.">
        <title>Improving the coverage of the cyanobacterial phylum using diversity-driven genome sequencing.</title>
        <authorList>
            <person name="Shih P.M."/>
            <person name="Wu D."/>
            <person name="Latifi A."/>
            <person name="Axen S.D."/>
            <person name="Fewer D.P."/>
            <person name="Talla E."/>
            <person name="Calteau A."/>
            <person name="Cai F."/>
            <person name="Tandeau de Marsac N."/>
            <person name="Rippka R."/>
            <person name="Herdman M."/>
            <person name="Sivonen K."/>
            <person name="Coursin T."/>
            <person name="Laurent T."/>
            <person name="Goodwin L."/>
            <person name="Nolan M."/>
            <person name="Davenport K.W."/>
            <person name="Han C.S."/>
            <person name="Rubin E.M."/>
            <person name="Eisen J.A."/>
            <person name="Woyke T."/>
            <person name="Gugger M."/>
            <person name="Kerfeld C.A."/>
        </authorList>
    </citation>
    <scope>NUCLEOTIDE SEQUENCE [LARGE SCALE GENOMIC DNA]</scope>
    <source>
        <strain evidence="2 3">PCC 7429</strain>
    </source>
</reference>
<dbReference type="SUPFAM" id="SSF53335">
    <property type="entry name" value="S-adenosyl-L-methionine-dependent methyltransferases"/>
    <property type="match status" value="1"/>
</dbReference>
<organism evidence="2 3">
    <name type="scientific">Pseudanabaena biceps PCC 7429</name>
    <dbReference type="NCBI Taxonomy" id="927668"/>
    <lineage>
        <taxon>Bacteria</taxon>
        <taxon>Bacillati</taxon>
        <taxon>Cyanobacteriota</taxon>
        <taxon>Cyanophyceae</taxon>
        <taxon>Pseudanabaenales</taxon>
        <taxon>Pseudanabaenaceae</taxon>
        <taxon>Pseudanabaena</taxon>
    </lineage>
</organism>
<dbReference type="Proteomes" id="UP000011201">
    <property type="component" value="Unassembled WGS sequence"/>
</dbReference>
<dbReference type="InterPro" id="IPR006342">
    <property type="entry name" value="FkbM_mtfrase"/>
</dbReference>
<dbReference type="GO" id="GO:0016197">
    <property type="term" value="P:endosomal transport"/>
    <property type="evidence" value="ECO:0007669"/>
    <property type="project" value="TreeGrafter"/>
</dbReference>
<dbReference type="PANTHER" id="PTHR34009">
    <property type="entry name" value="PROTEIN STAR"/>
    <property type="match status" value="1"/>
</dbReference>